<dbReference type="Gene3D" id="2.60.40.3210">
    <property type="entry name" value="Zona pellucida, ZP-N domain"/>
    <property type="match status" value="1"/>
</dbReference>
<protein>
    <recommendedName>
        <fullName evidence="4">ZP domain-containing protein</fullName>
    </recommendedName>
</protein>
<sequence>MTLDNYISHHSQEGHQTCTSESYMSLCWVPAEMYILTLVILLQGLAWPASCSPPLGMTVHVVPYDSSKGQTVRAHFTAIVPGECTAVTGLCGSCEVPHHFHVSVRDLDGDRVHCRFAKEDQGECVNCEPHSFIELDSEKCSFSFTGDAAVGVHYIYMMAEDVVPAPQSIKPAQSTPLSAVPFILALTVEEAKYSCSAEPVASSDNPVENSVHYILPFHQKSFTVNYDSNEESVTEIAVIGPPQLYRSGFLSLGPVATLNIAWVRSENKLARLIPVCFSANTPNLQSEPSCVWLYQREMMALPTGTVLTSEQPSCPITHNDTHLTARIALEGCGTKAVHSGDELIYTNTLQTVRTYTKVIRRQPILVLPLACRIPSIQAKGPNYKVGIPKEKEVFGEVEFKLEFHFPGKGPLGKFTTNPTFRYDNRRIRRELRYYCHNAKPSNITALINNTTSITTVTTASTTTVSTTTASLIGSKIDTLDLYVTSNCSVERAEILVSSCMESETEDFAISSPLLEQGCTASSGALEVVTTATGTKIYRLDLSGLKSEGTTMYVKCTVNLCITTQPSAKCPDLCTTKLTRSSMVNNVFSSSYTITSPAVSLVYTTAPPTTLSTTPQTTVTTTTTKPTTTAATSATAATTAATTTKAPTTTSHAPEKASSMTVGAMVALLCVILQYFL</sequence>
<dbReference type="AlphaFoldDB" id="A0AAW0P5B2"/>
<evidence type="ECO:0000313" key="5">
    <source>
        <dbReference type="EMBL" id="KAK7912836.1"/>
    </source>
</evidence>
<keyword evidence="1" id="KW-0732">Signal</keyword>
<feature type="compositionally biased region" description="Low complexity" evidence="3">
    <location>
        <begin position="609"/>
        <end position="649"/>
    </location>
</feature>
<evidence type="ECO:0000256" key="1">
    <source>
        <dbReference type="ARBA" id="ARBA00022729"/>
    </source>
</evidence>
<name>A0AAW0P5B2_9GOBI</name>
<evidence type="ECO:0000259" key="4">
    <source>
        <dbReference type="PROSITE" id="PS51034"/>
    </source>
</evidence>
<dbReference type="PROSITE" id="PS51034">
    <property type="entry name" value="ZP_2"/>
    <property type="match status" value="1"/>
</dbReference>
<organism evidence="5 6">
    <name type="scientific">Mugilogobius chulae</name>
    <name type="common">yellowstripe goby</name>
    <dbReference type="NCBI Taxonomy" id="88201"/>
    <lineage>
        <taxon>Eukaryota</taxon>
        <taxon>Metazoa</taxon>
        <taxon>Chordata</taxon>
        <taxon>Craniata</taxon>
        <taxon>Vertebrata</taxon>
        <taxon>Euteleostomi</taxon>
        <taxon>Actinopterygii</taxon>
        <taxon>Neopterygii</taxon>
        <taxon>Teleostei</taxon>
        <taxon>Neoteleostei</taxon>
        <taxon>Acanthomorphata</taxon>
        <taxon>Gobiaria</taxon>
        <taxon>Gobiiformes</taxon>
        <taxon>Gobioidei</taxon>
        <taxon>Gobiidae</taxon>
        <taxon>Gobionellinae</taxon>
        <taxon>Mugilogobius</taxon>
    </lineage>
</organism>
<dbReference type="PANTHER" id="PTHR14002:SF59">
    <property type="entry name" value="CUB AND ZONA PELLUCIDA-LIKE DOMAIN-CONTAINING PROTEIN 1-RELATED"/>
    <property type="match status" value="1"/>
</dbReference>
<feature type="region of interest" description="Disordered" evidence="3">
    <location>
        <begin position="609"/>
        <end position="653"/>
    </location>
</feature>
<evidence type="ECO:0000256" key="2">
    <source>
        <dbReference type="ARBA" id="ARBA00023157"/>
    </source>
</evidence>
<accession>A0AAW0P5B2</accession>
<evidence type="ECO:0000256" key="3">
    <source>
        <dbReference type="SAM" id="MobiDB-lite"/>
    </source>
</evidence>
<reference evidence="6" key="1">
    <citation type="submission" date="2024-04" db="EMBL/GenBank/DDBJ databases">
        <title>Salinicola lusitanus LLJ914,a marine bacterium isolated from the Okinawa Trough.</title>
        <authorList>
            <person name="Li J."/>
        </authorList>
    </citation>
    <scope>NUCLEOTIDE SEQUENCE [LARGE SCALE GENOMIC DNA]</scope>
</reference>
<dbReference type="InterPro" id="IPR001507">
    <property type="entry name" value="ZP_dom"/>
</dbReference>
<proteinExistence type="predicted"/>
<dbReference type="Proteomes" id="UP001460270">
    <property type="component" value="Unassembled WGS sequence"/>
</dbReference>
<dbReference type="PANTHER" id="PTHR14002">
    <property type="entry name" value="ENDOGLIN/TGF-BETA RECEPTOR TYPE III"/>
    <property type="match status" value="1"/>
</dbReference>
<keyword evidence="2" id="KW-1015">Disulfide bond</keyword>
<feature type="domain" description="ZP" evidence="4">
    <location>
        <begin position="275"/>
        <end position="576"/>
    </location>
</feature>
<dbReference type="EMBL" id="JBBPFD010000009">
    <property type="protein sequence ID" value="KAK7912836.1"/>
    <property type="molecule type" value="Genomic_DNA"/>
</dbReference>
<keyword evidence="6" id="KW-1185">Reference proteome</keyword>
<gene>
    <name evidence="5" type="ORF">WMY93_013047</name>
</gene>
<comment type="caution">
    <text evidence="5">The sequence shown here is derived from an EMBL/GenBank/DDBJ whole genome shotgun (WGS) entry which is preliminary data.</text>
</comment>
<evidence type="ECO:0000313" key="6">
    <source>
        <dbReference type="Proteomes" id="UP001460270"/>
    </source>
</evidence>